<sequence>MLFRKKKREKVIVRTKRPTLKGLMTAFFATTAAVFLLLLAGLSLVGTAVAASMPLFLLFSPILVPAGITATVLASGLMVGGTSGVTVLTILIWLYNDTSGGTSPVGAAPVGTTSGGAAPPIGDIPFGDASGGAAPAGGAIPDEPTTKPTAKATSKSAIKPISKPKTKPTSKPTSKPKKNQ</sequence>
<dbReference type="PANTHER" id="PTHR33203">
    <property type="entry name" value="OLEOSIN"/>
    <property type="match status" value="1"/>
</dbReference>
<keyword evidence="4" id="KW-0551">Lipid droplet</keyword>
<feature type="compositionally biased region" description="Low complexity" evidence="8">
    <location>
        <begin position="127"/>
        <end position="139"/>
    </location>
</feature>
<keyword evidence="7 9" id="KW-0472">Membrane</keyword>
<evidence type="ECO:0000256" key="2">
    <source>
        <dbReference type="ARBA" id="ARBA00004502"/>
    </source>
</evidence>
<evidence type="ECO:0000256" key="5">
    <source>
        <dbReference type="ARBA" id="ARBA00022692"/>
    </source>
</evidence>
<proteinExistence type="inferred from homology"/>
<evidence type="ECO:0000256" key="6">
    <source>
        <dbReference type="ARBA" id="ARBA00022989"/>
    </source>
</evidence>
<dbReference type="PANTHER" id="PTHR33203:SF22">
    <property type="entry name" value="GLYCINE-RICH PROTEIN 20-RELATED"/>
    <property type="match status" value="1"/>
</dbReference>
<evidence type="ECO:0000256" key="3">
    <source>
        <dbReference type="ARBA" id="ARBA00010858"/>
    </source>
</evidence>
<evidence type="ECO:0000256" key="8">
    <source>
        <dbReference type="SAM" id="MobiDB-lite"/>
    </source>
</evidence>
<evidence type="ECO:0000256" key="9">
    <source>
        <dbReference type="SAM" id="Phobius"/>
    </source>
</evidence>
<evidence type="ECO:0000256" key="1">
    <source>
        <dbReference type="ARBA" id="ARBA00004141"/>
    </source>
</evidence>
<dbReference type="Pfam" id="PF01277">
    <property type="entry name" value="Oleosin"/>
    <property type="match status" value="1"/>
</dbReference>
<organism evidence="10">
    <name type="scientific">Capsella rubella</name>
    <dbReference type="NCBI Taxonomy" id="81985"/>
    <lineage>
        <taxon>Eukaryota</taxon>
        <taxon>Viridiplantae</taxon>
        <taxon>Streptophyta</taxon>
        <taxon>Embryophyta</taxon>
        <taxon>Tracheophyta</taxon>
        <taxon>Spermatophyta</taxon>
        <taxon>Magnoliopsida</taxon>
        <taxon>eudicotyledons</taxon>
        <taxon>Gunneridae</taxon>
        <taxon>Pentapetalae</taxon>
        <taxon>rosids</taxon>
        <taxon>malvids</taxon>
        <taxon>Brassicales</taxon>
        <taxon>Brassicaceae</taxon>
        <taxon>Camelineae</taxon>
        <taxon>Capsella</taxon>
    </lineage>
</organism>
<dbReference type="GO" id="GO:0005576">
    <property type="term" value="C:extracellular region"/>
    <property type="evidence" value="ECO:0007669"/>
    <property type="project" value="TreeGrafter"/>
</dbReference>
<comment type="similarity">
    <text evidence="3">Belongs to the oleosin family.</text>
</comment>
<dbReference type="GO" id="GO:0019915">
    <property type="term" value="P:lipid storage"/>
    <property type="evidence" value="ECO:0007669"/>
    <property type="project" value="TreeGrafter"/>
</dbReference>
<feature type="region of interest" description="Disordered" evidence="8">
    <location>
        <begin position="119"/>
        <end position="180"/>
    </location>
</feature>
<dbReference type="InterPro" id="IPR000136">
    <property type="entry name" value="Oleosin"/>
</dbReference>
<reference evidence="10" key="1">
    <citation type="journal article" date="2004" name="Proc. Natl. Acad. Sci. U.S.A.">
        <title>Comparisons of pollen coat genes across Brassicaceae species reveal rapid evolution by repeat expansion and diversification.</title>
        <authorList>
            <person name="Fiebig A."/>
            <person name="Kimport R."/>
            <person name="Preuss D."/>
        </authorList>
    </citation>
    <scope>NUCLEOTIDE SEQUENCE</scope>
    <source>
        <strain evidence="10">Circus maximus</strain>
    </source>
</reference>
<feature type="compositionally biased region" description="Low complexity" evidence="8">
    <location>
        <begin position="146"/>
        <end position="161"/>
    </location>
</feature>
<comment type="subcellular location">
    <subcellularLocation>
        <location evidence="2">Lipid droplet</location>
    </subcellularLocation>
    <subcellularLocation>
        <location evidence="1">Membrane</location>
        <topology evidence="1">Multi-pass membrane protein</topology>
    </subcellularLocation>
</comment>
<feature type="compositionally biased region" description="Basic residues" evidence="8">
    <location>
        <begin position="162"/>
        <end position="180"/>
    </location>
</feature>
<feature type="transmembrane region" description="Helical" evidence="9">
    <location>
        <begin position="66"/>
        <end position="95"/>
    </location>
</feature>
<gene>
    <name evidence="10" type="ORF">Cr_7565</name>
</gene>
<name>Q6V5F3_9BRAS</name>
<dbReference type="GO" id="GO:0016020">
    <property type="term" value="C:membrane"/>
    <property type="evidence" value="ECO:0007669"/>
    <property type="project" value="UniProtKB-SubCell"/>
</dbReference>
<dbReference type="GO" id="GO:0012511">
    <property type="term" value="C:monolayer-surrounded lipid storage body"/>
    <property type="evidence" value="ECO:0007669"/>
    <property type="project" value="InterPro"/>
</dbReference>
<protein>
    <submittedName>
        <fullName evidence="10">Pollen coat oleosin-glycine rich protein</fullName>
    </submittedName>
</protein>
<accession>Q6V5F3</accession>
<dbReference type="AlphaFoldDB" id="Q6V5F3"/>
<dbReference type="GO" id="GO:0009791">
    <property type="term" value="P:post-embryonic development"/>
    <property type="evidence" value="ECO:0007669"/>
    <property type="project" value="UniProtKB-ARBA"/>
</dbReference>
<keyword evidence="5 9" id="KW-0812">Transmembrane</keyword>
<evidence type="ECO:0000313" key="10">
    <source>
        <dbReference type="EMBL" id="AAR15464.1"/>
    </source>
</evidence>
<keyword evidence="6 9" id="KW-1133">Transmembrane helix</keyword>
<evidence type="ECO:0000256" key="4">
    <source>
        <dbReference type="ARBA" id="ARBA00022677"/>
    </source>
</evidence>
<evidence type="ECO:0000256" key="7">
    <source>
        <dbReference type="ARBA" id="ARBA00023136"/>
    </source>
</evidence>
<dbReference type="GO" id="GO:0048608">
    <property type="term" value="P:reproductive structure development"/>
    <property type="evidence" value="ECO:0007669"/>
    <property type="project" value="UniProtKB-ARBA"/>
</dbReference>
<dbReference type="EMBL" id="AY350713">
    <property type="protein sequence ID" value="AAR15464.1"/>
    <property type="molecule type" value="Genomic_DNA"/>
</dbReference>